<proteinExistence type="predicted"/>
<dbReference type="EMBL" id="BMVU01000017">
    <property type="protein sequence ID" value="GGX80160.1"/>
    <property type="molecule type" value="Genomic_DNA"/>
</dbReference>
<gene>
    <name evidence="1" type="ORF">GCM10010358_38130</name>
</gene>
<protein>
    <submittedName>
        <fullName evidence="1">Uncharacterized protein</fullName>
    </submittedName>
</protein>
<dbReference type="Proteomes" id="UP000619244">
    <property type="component" value="Unassembled WGS sequence"/>
</dbReference>
<keyword evidence="2" id="KW-1185">Reference proteome</keyword>
<reference evidence="1" key="2">
    <citation type="submission" date="2020-09" db="EMBL/GenBank/DDBJ databases">
        <authorList>
            <person name="Sun Q."/>
            <person name="Ohkuma M."/>
        </authorList>
    </citation>
    <scope>NUCLEOTIDE SEQUENCE</scope>
    <source>
        <strain evidence="1">JCM 4790</strain>
    </source>
</reference>
<evidence type="ECO:0000313" key="1">
    <source>
        <dbReference type="EMBL" id="GGX80160.1"/>
    </source>
</evidence>
<accession>A0A918NM56</accession>
<name>A0A918NM56_9ACTN</name>
<reference evidence="1" key="1">
    <citation type="journal article" date="2014" name="Int. J. Syst. Evol. Microbiol.">
        <title>Complete genome sequence of Corynebacterium casei LMG S-19264T (=DSM 44701T), isolated from a smear-ripened cheese.</title>
        <authorList>
            <consortium name="US DOE Joint Genome Institute (JGI-PGF)"/>
            <person name="Walter F."/>
            <person name="Albersmeier A."/>
            <person name="Kalinowski J."/>
            <person name="Ruckert C."/>
        </authorList>
    </citation>
    <scope>NUCLEOTIDE SEQUENCE</scope>
    <source>
        <strain evidence="1">JCM 4790</strain>
    </source>
</reference>
<sequence>MYLVHVSLRPRSLGAVLSPSAAGAIARVCTGRSGFEHVSVHVDVRPHPVLGFYLRAASLVEAEAAADSLWRHAASFVPQLEEWELVRAEVPLLRPDPGP</sequence>
<comment type="caution">
    <text evidence="1">The sequence shown here is derived from an EMBL/GenBank/DDBJ whole genome shotgun (WGS) entry which is preliminary data.</text>
</comment>
<dbReference type="AlphaFoldDB" id="A0A918NM56"/>
<evidence type="ECO:0000313" key="2">
    <source>
        <dbReference type="Proteomes" id="UP000619244"/>
    </source>
</evidence>
<organism evidence="1 2">
    <name type="scientific">Streptomyces minutiscleroticus</name>
    <dbReference type="NCBI Taxonomy" id="68238"/>
    <lineage>
        <taxon>Bacteria</taxon>
        <taxon>Bacillati</taxon>
        <taxon>Actinomycetota</taxon>
        <taxon>Actinomycetes</taxon>
        <taxon>Kitasatosporales</taxon>
        <taxon>Streptomycetaceae</taxon>
        <taxon>Streptomyces</taxon>
    </lineage>
</organism>